<dbReference type="PROSITE" id="PS51186">
    <property type="entry name" value="GNAT"/>
    <property type="match status" value="1"/>
</dbReference>
<dbReference type="RefSeq" id="WP_218287060.1">
    <property type="nucleotide sequence ID" value="NZ_CP076448.1"/>
</dbReference>
<dbReference type="Proteomes" id="UP000694001">
    <property type="component" value="Chromosome"/>
</dbReference>
<dbReference type="PANTHER" id="PTHR43877">
    <property type="entry name" value="AMINOALKYLPHOSPHONATE N-ACETYLTRANSFERASE-RELATED-RELATED"/>
    <property type="match status" value="1"/>
</dbReference>
<accession>A0A975U496</accession>
<dbReference type="EMBL" id="CP076448">
    <property type="protein sequence ID" value="QXM26009.1"/>
    <property type="molecule type" value="Genomic_DNA"/>
</dbReference>
<dbReference type="GO" id="GO:0016747">
    <property type="term" value="F:acyltransferase activity, transferring groups other than amino-acyl groups"/>
    <property type="evidence" value="ECO:0007669"/>
    <property type="project" value="InterPro"/>
</dbReference>
<feature type="domain" description="N-acetyltransferase" evidence="3">
    <location>
        <begin position="3"/>
        <end position="149"/>
    </location>
</feature>
<dbReference type="Pfam" id="PF00583">
    <property type="entry name" value="Acetyltransf_1"/>
    <property type="match status" value="1"/>
</dbReference>
<proteinExistence type="predicted"/>
<reference evidence="4" key="1">
    <citation type="submission" date="2021-06" db="EMBL/GenBank/DDBJ databases">
        <title>Elioraea tepida, sp. nov., a moderately thermophilic aerobic anoxygenic phototrophic bacterium isolated from an alkaline siliceous hot spring mat community in Yellowstone National Park, WY, USA.</title>
        <authorList>
            <person name="Saini M.K."/>
            <person name="Yoshida S."/>
            <person name="Sebastian A."/>
            <person name="Hirose S."/>
            <person name="Hara E."/>
            <person name="Tamaki H."/>
            <person name="Soulier N.T."/>
            <person name="Albert I."/>
            <person name="Hanada S."/>
            <person name="Bryant D.A."/>
            <person name="Tank M."/>
        </authorList>
    </citation>
    <scope>NUCLEOTIDE SEQUENCE</scope>
    <source>
        <strain evidence="4">MS-P2</strain>
    </source>
</reference>
<evidence type="ECO:0000313" key="4">
    <source>
        <dbReference type="EMBL" id="QXM26009.1"/>
    </source>
</evidence>
<keyword evidence="5" id="KW-1185">Reference proteome</keyword>
<name>A0A975U496_9PROT</name>
<dbReference type="EC" id="2.3.1.-" evidence="4"/>
<evidence type="ECO:0000313" key="5">
    <source>
        <dbReference type="Proteomes" id="UP000694001"/>
    </source>
</evidence>
<dbReference type="AlphaFoldDB" id="A0A975U496"/>
<sequence length="152" mass="15411">MSVAVSEAGAEAAALCAALHKGGIGEAGSPWDEAAFAALCATPGRRTLIATVAGEPAGLLLLGLAADEAEILTLAVLPAHRRKGVARRLVTSAEERAEAAAARRLFLEVAEGNAAARALYAALGFAPVGRRPAYYPSGEDALVLAKHLTPSS</sequence>
<keyword evidence="1 4" id="KW-0808">Transferase</keyword>
<evidence type="ECO:0000259" key="3">
    <source>
        <dbReference type="PROSITE" id="PS51186"/>
    </source>
</evidence>
<protein>
    <submittedName>
        <fullName evidence="4">GNAT family N-acetyltransferase</fullName>
        <ecNumber evidence="4">2.3.1.-</ecNumber>
    </submittedName>
</protein>
<dbReference type="InterPro" id="IPR050832">
    <property type="entry name" value="Bact_Acetyltransf"/>
</dbReference>
<dbReference type="KEGG" id="elio:KO353_07410"/>
<gene>
    <name evidence="4" type="ORF">KO353_07410</name>
</gene>
<evidence type="ECO:0000256" key="2">
    <source>
        <dbReference type="ARBA" id="ARBA00023315"/>
    </source>
</evidence>
<dbReference type="CDD" id="cd04301">
    <property type="entry name" value="NAT_SF"/>
    <property type="match status" value="1"/>
</dbReference>
<dbReference type="PANTHER" id="PTHR43877:SF1">
    <property type="entry name" value="ACETYLTRANSFERASE"/>
    <property type="match status" value="1"/>
</dbReference>
<dbReference type="InterPro" id="IPR000182">
    <property type="entry name" value="GNAT_dom"/>
</dbReference>
<organism evidence="4 5">
    <name type="scientific">Elioraea tepida</name>
    <dbReference type="NCBI Taxonomy" id="2843330"/>
    <lineage>
        <taxon>Bacteria</taxon>
        <taxon>Pseudomonadati</taxon>
        <taxon>Pseudomonadota</taxon>
        <taxon>Alphaproteobacteria</taxon>
        <taxon>Acetobacterales</taxon>
        <taxon>Elioraeaceae</taxon>
        <taxon>Elioraea</taxon>
    </lineage>
</organism>
<evidence type="ECO:0000256" key="1">
    <source>
        <dbReference type="ARBA" id="ARBA00022679"/>
    </source>
</evidence>
<keyword evidence="2 4" id="KW-0012">Acyltransferase</keyword>